<protein>
    <submittedName>
        <fullName evidence="6">HTH-type transcriptional regulator LacR</fullName>
    </submittedName>
    <submittedName>
        <fullName evidence="5">LacI family transcriptional regulator</fullName>
    </submittedName>
</protein>
<dbReference type="Gene3D" id="1.10.260.40">
    <property type="entry name" value="lambda repressor-like DNA-binding domains"/>
    <property type="match status" value="1"/>
</dbReference>
<evidence type="ECO:0000256" key="3">
    <source>
        <dbReference type="ARBA" id="ARBA00023163"/>
    </source>
</evidence>
<dbReference type="Proteomes" id="UP000236514">
    <property type="component" value="Unassembled WGS sequence"/>
</dbReference>
<name>A0A2K2TG81_LIMFE</name>
<dbReference type="GO" id="GO:0000976">
    <property type="term" value="F:transcription cis-regulatory region binding"/>
    <property type="evidence" value="ECO:0007669"/>
    <property type="project" value="TreeGrafter"/>
</dbReference>
<evidence type="ECO:0000256" key="1">
    <source>
        <dbReference type="ARBA" id="ARBA00023015"/>
    </source>
</evidence>
<keyword evidence="1" id="KW-0805">Transcription regulation</keyword>
<feature type="domain" description="HTH lacI-type" evidence="4">
    <location>
        <begin position="2"/>
        <end position="47"/>
    </location>
</feature>
<organism evidence="5 7">
    <name type="scientific">Limosilactobacillus fermentum</name>
    <name type="common">Lactobacillus fermentum</name>
    <dbReference type="NCBI Taxonomy" id="1613"/>
    <lineage>
        <taxon>Bacteria</taxon>
        <taxon>Bacillati</taxon>
        <taxon>Bacillota</taxon>
        <taxon>Bacilli</taxon>
        <taxon>Lactobacillales</taxon>
        <taxon>Lactobacillaceae</taxon>
        <taxon>Limosilactobacillus</taxon>
    </lineage>
</organism>
<evidence type="ECO:0000313" key="8">
    <source>
        <dbReference type="Proteomes" id="UP000503169"/>
    </source>
</evidence>
<dbReference type="EMBL" id="POTQ01000038">
    <property type="protein sequence ID" value="PNV56994.1"/>
    <property type="molecule type" value="Genomic_DNA"/>
</dbReference>
<dbReference type="PROSITE" id="PS50932">
    <property type="entry name" value="HTH_LACI_2"/>
    <property type="match status" value="1"/>
</dbReference>
<dbReference type="InterPro" id="IPR028082">
    <property type="entry name" value="Peripla_BP_I"/>
</dbReference>
<sequence>MVAIKDIAKAAGYSQSTVSRLLSDDTSLSISTEAKDKILQVANEMGYWKNNPNVRISAKIALLILINPTEHLHDRYYEQLVDLIGKALDESDFHVSTFHNLTDLLADRSTYQGFIAVGYEKSTDAQLEKLHQKIPAGVFIDVNPAPQSFDSVQPNLRLAIDDAYQRLRERGYYRIAFVGAIGSKGQPDPRQLEYELLVNRDHLEKLSYVGENFTIQTGHQLGQAVLQEEKLPIAFIVASDTLSVGLLQAFNEARVNVPADTVLISINDSDIASYLSPPLTTYRIDQATVVRLTIQTLQDAINHPHRSHIHQFVDLELVFRKSFPKQVN</sequence>
<dbReference type="RefSeq" id="WP_003684235.1">
    <property type="nucleotide sequence ID" value="NZ_CAKMAZ010000071.1"/>
</dbReference>
<proteinExistence type="predicted"/>
<dbReference type="Proteomes" id="UP000503169">
    <property type="component" value="Chromosome"/>
</dbReference>
<dbReference type="CDD" id="cd01392">
    <property type="entry name" value="HTH_LacI"/>
    <property type="match status" value="1"/>
</dbReference>
<evidence type="ECO:0000313" key="5">
    <source>
        <dbReference type="EMBL" id="PNV56994.1"/>
    </source>
</evidence>
<accession>A0A2K2TG81</accession>
<dbReference type="Gene3D" id="3.40.50.2300">
    <property type="match status" value="2"/>
</dbReference>
<reference evidence="6 8" key="2">
    <citation type="submission" date="2020-04" db="EMBL/GenBank/DDBJ databases">
        <title>Novel strain L. Fermentum HFD1 producer antibacterial peptides.</title>
        <authorList>
            <person name="Ozhegov G.D."/>
            <person name="Pavlova A.S."/>
            <person name="Zhuravleva D.E."/>
            <person name="Gogoleva N.V."/>
            <person name="Shagimardanova E.I."/>
            <person name="Markelova M.I."/>
            <person name="Yarullina D.R."/>
            <person name="Kayumov A.R."/>
        </authorList>
    </citation>
    <scope>NUCLEOTIDE SEQUENCE [LARGE SCALE GENOMIC DNA]</scope>
    <source>
        <strain evidence="6 8">HFD1</strain>
    </source>
</reference>
<dbReference type="InterPro" id="IPR010982">
    <property type="entry name" value="Lambda_DNA-bd_dom_sf"/>
</dbReference>
<dbReference type="Pfam" id="PF00356">
    <property type="entry name" value="LacI"/>
    <property type="match status" value="1"/>
</dbReference>
<reference evidence="5 7" key="1">
    <citation type="submission" date="2018-01" db="EMBL/GenBank/DDBJ databases">
        <title>Draft genome sequence of the feruloyl esterase-producing strain Lactobacillus fermentum CRL 1446, isolated from artisanal goat milk cheese.</title>
        <authorList>
            <person name="Abeijon Mukdsi M.C."/>
            <person name="Saavedra L."/>
            <person name="Gauffin Cano M.P."/>
            <person name="Hebert E.M."/>
            <person name="Medina R.B."/>
        </authorList>
    </citation>
    <scope>NUCLEOTIDE SEQUENCE [LARGE SCALE GENOMIC DNA]</scope>
    <source>
        <strain evidence="5 7">CRL 1446</strain>
    </source>
</reference>
<dbReference type="PANTHER" id="PTHR30146">
    <property type="entry name" value="LACI-RELATED TRANSCRIPTIONAL REPRESSOR"/>
    <property type="match status" value="1"/>
</dbReference>
<dbReference type="GO" id="GO:0003700">
    <property type="term" value="F:DNA-binding transcription factor activity"/>
    <property type="evidence" value="ECO:0007669"/>
    <property type="project" value="TreeGrafter"/>
</dbReference>
<evidence type="ECO:0000256" key="2">
    <source>
        <dbReference type="ARBA" id="ARBA00023125"/>
    </source>
</evidence>
<evidence type="ECO:0000313" key="7">
    <source>
        <dbReference type="Proteomes" id="UP000236514"/>
    </source>
</evidence>
<dbReference type="EMBL" id="CP050919">
    <property type="protein sequence ID" value="QIX57788.1"/>
    <property type="molecule type" value="Genomic_DNA"/>
</dbReference>
<dbReference type="Pfam" id="PF13377">
    <property type="entry name" value="Peripla_BP_3"/>
    <property type="match status" value="1"/>
</dbReference>
<dbReference type="AlphaFoldDB" id="A0A2K2TG81"/>
<evidence type="ECO:0000259" key="4">
    <source>
        <dbReference type="PROSITE" id="PS50932"/>
    </source>
</evidence>
<dbReference type="InterPro" id="IPR000843">
    <property type="entry name" value="HTH_LacI"/>
</dbReference>
<gene>
    <name evidence="6" type="primary">lacR</name>
    <name evidence="5" type="ORF">C1Y38_10805</name>
    <name evidence="6" type="ORF">HCY95_00185</name>
</gene>
<dbReference type="SUPFAM" id="SSF47413">
    <property type="entry name" value="lambda repressor-like DNA-binding domains"/>
    <property type="match status" value="1"/>
</dbReference>
<dbReference type="InterPro" id="IPR046335">
    <property type="entry name" value="LacI/GalR-like_sensor"/>
</dbReference>
<dbReference type="SUPFAM" id="SSF53822">
    <property type="entry name" value="Periplasmic binding protein-like I"/>
    <property type="match status" value="1"/>
</dbReference>
<dbReference type="SMART" id="SM00354">
    <property type="entry name" value="HTH_LACI"/>
    <property type="match status" value="1"/>
</dbReference>
<dbReference type="PANTHER" id="PTHR30146:SF149">
    <property type="entry name" value="HTH-TYPE TRANSCRIPTIONAL REGULATOR EBGR"/>
    <property type="match status" value="1"/>
</dbReference>
<keyword evidence="2" id="KW-0238">DNA-binding</keyword>
<keyword evidence="3" id="KW-0804">Transcription</keyword>
<evidence type="ECO:0000313" key="6">
    <source>
        <dbReference type="EMBL" id="QIX57788.1"/>
    </source>
</evidence>